<evidence type="ECO:0000313" key="2">
    <source>
        <dbReference type="Proteomes" id="UP000256869"/>
    </source>
</evidence>
<keyword evidence="2" id="KW-1185">Reference proteome</keyword>
<dbReference type="Proteomes" id="UP000256869">
    <property type="component" value="Unassembled WGS sequence"/>
</dbReference>
<reference evidence="1 2" key="1">
    <citation type="submission" date="2018-07" db="EMBL/GenBank/DDBJ databases">
        <title>Genomic Encyclopedia of Type Strains, Phase III (KMG-III): the genomes of soil and plant-associated and newly described type strains.</title>
        <authorList>
            <person name="Whitman W."/>
        </authorList>
    </citation>
    <scope>NUCLEOTIDE SEQUENCE [LARGE SCALE GENOMIC DNA]</scope>
    <source>
        <strain evidence="1 2">CECT 8236</strain>
    </source>
</reference>
<sequence>MEEMNSTDLDNSFSLNRNSYSTDFLPVYVDRGIVPQYLIQFPVLLPFELPFKNGLCNTFVLENGDGCTLHFSEVLVTDHIHPGVVSTTPLAVEICKTRVEMTYVSANANENPLVKDIEYLSEIFDVLVDSLNWIISAYQLYKKDIHVHQVSREMFEFTSLARIIPVNDWDNTKVMLFLTNLNVKHKKEKLNDEQQYEVIRHASIIFTESNPFILSEELLLSSRHNFNYGFYKEAIVFCQSFVETFLNALYVNILVGEGKSDQEIQTRIEELSFMSMIKKELHPRIGGNWNIEDISIPIGKWYSNTYLLRNRIVHAGYLPSFEEASYALDSAGKFRAFVIQQLKMKKQYQEILKYFHLL</sequence>
<name>A0A3D9IBM3_9BACL</name>
<organism evidence="1 2">
    <name type="scientific">Cohnella lupini</name>
    <dbReference type="NCBI Taxonomy" id="1294267"/>
    <lineage>
        <taxon>Bacteria</taxon>
        <taxon>Bacillati</taxon>
        <taxon>Bacillota</taxon>
        <taxon>Bacilli</taxon>
        <taxon>Bacillales</taxon>
        <taxon>Paenibacillaceae</taxon>
        <taxon>Cohnella</taxon>
    </lineage>
</organism>
<protein>
    <submittedName>
        <fullName evidence="1">Uncharacterized protein</fullName>
    </submittedName>
</protein>
<dbReference type="AlphaFoldDB" id="A0A3D9IBM3"/>
<dbReference type="EMBL" id="QRDY01000007">
    <property type="protein sequence ID" value="RED59168.1"/>
    <property type="molecule type" value="Genomic_DNA"/>
</dbReference>
<accession>A0A3D9IBM3</accession>
<comment type="caution">
    <text evidence="1">The sequence shown here is derived from an EMBL/GenBank/DDBJ whole genome shotgun (WGS) entry which is preliminary data.</text>
</comment>
<proteinExistence type="predicted"/>
<gene>
    <name evidence="1" type="ORF">DFP95_1076</name>
</gene>
<evidence type="ECO:0000313" key="1">
    <source>
        <dbReference type="EMBL" id="RED59168.1"/>
    </source>
</evidence>